<organism evidence="8 9">
    <name type="scientific">Polistes dominula</name>
    <name type="common">European paper wasp</name>
    <name type="synonym">Vespa dominula</name>
    <dbReference type="NCBI Taxonomy" id="743375"/>
    <lineage>
        <taxon>Eukaryota</taxon>
        <taxon>Metazoa</taxon>
        <taxon>Ecdysozoa</taxon>
        <taxon>Arthropoda</taxon>
        <taxon>Hexapoda</taxon>
        <taxon>Insecta</taxon>
        <taxon>Pterygota</taxon>
        <taxon>Neoptera</taxon>
        <taxon>Endopterygota</taxon>
        <taxon>Hymenoptera</taxon>
        <taxon>Apocrita</taxon>
        <taxon>Aculeata</taxon>
        <taxon>Vespoidea</taxon>
        <taxon>Vespidae</taxon>
        <taxon>Polistinae</taxon>
        <taxon>Polistini</taxon>
        <taxon>Polistes</taxon>
    </lineage>
</organism>
<dbReference type="Gene3D" id="3.10.120.10">
    <property type="entry name" value="Cytochrome b5-like heme/steroid binding domain"/>
    <property type="match status" value="1"/>
</dbReference>
<evidence type="ECO:0000256" key="1">
    <source>
        <dbReference type="ARBA" id="ARBA00022617"/>
    </source>
</evidence>
<evidence type="ECO:0000259" key="7">
    <source>
        <dbReference type="PROSITE" id="PS50255"/>
    </source>
</evidence>
<name>A0ABM1IDN6_POLDO</name>
<evidence type="ECO:0000313" key="9">
    <source>
        <dbReference type="RefSeq" id="XP_015178323.1"/>
    </source>
</evidence>
<evidence type="ECO:0000256" key="3">
    <source>
        <dbReference type="ARBA" id="ARBA00023004"/>
    </source>
</evidence>
<accession>A0ABM1IDN6</accession>
<evidence type="ECO:0000256" key="4">
    <source>
        <dbReference type="ARBA" id="ARBA00038168"/>
    </source>
</evidence>
<sequence length="150" mass="17063">MANKVYTINEVAQHNKETDLWLVMHDGVYDLTDFYKKHPGGEEVLINSAGTDCTKCFDEIGHSEEAILLKETFKIGVIKKDEELTKDLNADHQSEARTEEATTTNPTTSATIDDDDWEYTEPKKDSDRTLPFVVAAGVLIYAILFYYFFL</sequence>
<dbReference type="Pfam" id="PF00173">
    <property type="entry name" value="Cyt-b5"/>
    <property type="match status" value="1"/>
</dbReference>
<dbReference type="InterPro" id="IPR001199">
    <property type="entry name" value="Cyt_B5-like_heme/steroid-bd"/>
</dbReference>
<gene>
    <name evidence="9" type="primary">LOC107067387</name>
</gene>
<feature type="domain" description="Cytochrome b5 heme-binding" evidence="7">
    <location>
        <begin position="3"/>
        <end position="79"/>
    </location>
</feature>
<dbReference type="InterPro" id="IPR036400">
    <property type="entry name" value="Cyt_B5-like_heme/steroid_sf"/>
</dbReference>
<comment type="similarity">
    <text evidence="4">Belongs to the cytochrome b5 family.</text>
</comment>
<feature type="compositionally biased region" description="Low complexity" evidence="5">
    <location>
        <begin position="101"/>
        <end position="111"/>
    </location>
</feature>
<feature type="transmembrane region" description="Helical" evidence="6">
    <location>
        <begin position="130"/>
        <end position="149"/>
    </location>
</feature>
<keyword evidence="6" id="KW-1133">Transmembrane helix</keyword>
<dbReference type="PRINTS" id="PR00363">
    <property type="entry name" value="CYTOCHROMEB5"/>
</dbReference>
<dbReference type="SMART" id="SM01117">
    <property type="entry name" value="Cyt-b5"/>
    <property type="match status" value="1"/>
</dbReference>
<keyword evidence="8" id="KW-1185">Reference proteome</keyword>
<keyword evidence="6" id="KW-0812">Transmembrane</keyword>
<protein>
    <submittedName>
        <fullName evidence="9">Cytochrome b5-like</fullName>
    </submittedName>
</protein>
<feature type="region of interest" description="Disordered" evidence="5">
    <location>
        <begin position="89"/>
        <end position="124"/>
    </location>
</feature>
<reference evidence="9" key="1">
    <citation type="submission" date="2025-08" db="UniProtKB">
        <authorList>
            <consortium name="RefSeq"/>
        </authorList>
    </citation>
    <scope>IDENTIFICATION</scope>
    <source>
        <tissue evidence="9">Whole body</tissue>
    </source>
</reference>
<dbReference type="InterPro" id="IPR050668">
    <property type="entry name" value="Cytochrome_b5"/>
</dbReference>
<dbReference type="SUPFAM" id="SSF55856">
    <property type="entry name" value="Cytochrome b5-like heme/steroid binding domain"/>
    <property type="match status" value="1"/>
</dbReference>
<evidence type="ECO:0000256" key="5">
    <source>
        <dbReference type="SAM" id="MobiDB-lite"/>
    </source>
</evidence>
<evidence type="ECO:0000256" key="6">
    <source>
        <dbReference type="SAM" id="Phobius"/>
    </source>
</evidence>
<dbReference type="Proteomes" id="UP000694924">
    <property type="component" value="Unplaced"/>
</dbReference>
<dbReference type="GeneID" id="107067387"/>
<dbReference type="PROSITE" id="PS50255">
    <property type="entry name" value="CYTOCHROME_B5_2"/>
    <property type="match status" value="1"/>
</dbReference>
<evidence type="ECO:0000313" key="8">
    <source>
        <dbReference type="Proteomes" id="UP000694924"/>
    </source>
</evidence>
<keyword evidence="1" id="KW-0349">Heme</keyword>
<keyword evidence="3" id="KW-0408">Iron</keyword>
<evidence type="ECO:0000256" key="2">
    <source>
        <dbReference type="ARBA" id="ARBA00022723"/>
    </source>
</evidence>
<keyword evidence="6" id="KW-0472">Membrane</keyword>
<dbReference type="PANTHER" id="PTHR19359">
    <property type="entry name" value="CYTOCHROME B5"/>
    <property type="match status" value="1"/>
</dbReference>
<feature type="compositionally biased region" description="Basic and acidic residues" evidence="5">
    <location>
        <begin position="89"/>
        <end position="100"/>
    </location>
</feature>
<proteinExistence type="inferred from homology"/>
<dbReference type="RefSeq" id="XP_015178323.1">
    <property type="nucleotide sequence ID" value="XM_015322837.1"/>
</dbReference>
<keyword evidence="2" id="KW-0479">Metal-binding</keyword>